<dbReference type="Proteomes" id="UP000655588">
    <property type="component" value="Unassembled WGS sequence"/>
</dbReference>
<accession>A0A833RSV6</accession>
<gene>
    <name evidence="1" type="ORF">E2986_11303</name>
</gene>
<evidence type="ECO:0000313" key="1">
    <source>
        <dbReference type="EMBL" id="KAF3422415.1"/>
    </source>
</evidence>
<dbReference type="EMBL" id="WNWW01000715">
    <property type="protein sequence ID" value="KAF3422415.1"/>
    <property type="molecule type" value="Genomic_DNA"/>
</dbReference>
<dbReference type="AlphaFoldDB" id="A0A833RSV6"/>
<protein>
    <submittedName>
        <fullName evidence="1">Uncharacterized protein</fullName>
    </submittedName>
</protein>
<comment type="caution">
    <text evidence="1">The sequence shown here is derived from an EMBL/GenBank/DDBJ whole genome shotgun (WGS) entry which is preliminary data.</text>
</comment>
<keyword evidence="2" id="KW-1185">Reference proteome</keyword>
<name>A0A833RSV6_9HYME</name>
<reference evidence="1" key="1">
    <citation type="submission" date="2019-11" db="EMBL/GenBank/DDBJ databases">
        <title>The nuclear and mitochondrial genomes of Frieseomelitta varia - a highly eusocial stingless bee (Meliponini) with a permanently sterile worker caste.</title>
        <authorList>
            <person name="Freitas F.C.P."/>
            <person name="Lourenco A.P."/>
            <person name="Nunes F.M.F."/>
            <person name="Paschoal A.R."/>
            <person name="Abreu F.C.P."/>
            <person name="Barbin F.O."/>
            <person name="Bataglia L."/>
            <person name="Cardoso-Junior C.A.M."/>
            <person name="Cervoni M.S."/>
            <person name="Silva S.R."/>
            <person name="Dalarmi F."/>
            <person name="Del Lama M.A."/>
            <person name="Depintor T.S."/>
            <person name="Ferreira K.M."/>
            <person name="Goria P.S."/>
            <person name="Jaskot M.C."/>
            <person name="Lago D.C."/>
            <person name="Luna-Lucena D."/>
            <person name="Moda L.M."/>
            <person name="Nascimento L."/>
            <person name="Pedrino M."/>
            <person name="Rabico F.O."/>
            <person name="Sanches F.C."/>
            <person name="Santos D.E."/>
            <person name="Santos C.G."/>
            <person name="Vieira J."/>
            <person name="Lopes T.F."/>
            <person name="Barchuk A.R."/>
            <person name="Hartfelder K."/>
            <person name="Simoes Z.L.P."/>
            <person name="Bitondi M.M.G."/>
            <person name="Pinheiro D.G."/>
        </authorList>
    </citation>
    <scope>NUCLEOTIDE SEQUENCE</scope>
    <source>
        <strain evidence="1">USP_RPSP 00005682</strain>
        <tissue evidence="1">Whole individual</tissue>
    </source>
</reference>
<evidence type="ECO:0000313" key="2">
    <source>
        <dbReference type="Proteomes" id="UP000655588"/>
    </source>
</evidence>
<organism evidence="1 2">
    <name type="scientific">Frieseomelitta varia</name>
    <dbReference type="NCBI Taxonomy" id="561572"/>
    <lineage>
        <taxon>Eukaryota</taxon>
        <taxon>Metazoa</taxon>
        <taxon>Ecdysozoa</taxon>
        <taxon>Arthropoda</taxon>
        <taxon>Hexapoda</taxon>
        <taxon>Insecta</taxon>
        <taxon>Pterygota</taxon>
        <taxon>Neoptera</taxon>
        <taxon>Endopterygota</taxon>
        <taxon>Hymenoptera</taxon>
        <taxon>Apocrita</taxon>
        <taxon>Aculeata</taxon>
        <taxon>Apoidea</taxon>
        <taxon>Anthophila</taxon>
        <taxon>Apidae</taxon>
        <taxon>Frieseomelitta</taxon>
    </lineage>
</organism>
<proteinExistence type="predicted"/>
<sequence>MTSFYDNYDYYKKMLELQEKLRKSSIKIKYEPIILKLRLLHMFINDCYSEEERIRLEERFKILVQESRNRRNWQIAVIIDFIFVLRNNNTIEFQRLCIDLEAT</sequence>